<dbReference type="EMBL" id="JBBXMP010001858">
    <property type="protein sequence ID" value="KAL0056490.1"/>
    <property type="molecule type" value="Genomic_DNA"/>
</dbReference>
<sequence length="106" mass="12777">MEYLSRFDFDIRYVKGVQNKAADALSRYYESDTAEDTHQDYEFVNADSRLDKDMDDLPNDRIHELLQDQLMALRRSERLKEQRELKEAQLPRDIEVQELKEHEELN</sequence>
<evidence type="ECO:0000313" key="2">
    <source>
        <dbReference type="Proteomes" id="UP001437256"/>
    </source>
</evidence>
<gene>
    <name evidence="1" type="ORF">AAF712_016906</name>
</gene>
<dbReference type="Proteomes" id="UP001437256">
    <property type="component" value="Unassembled WGS sequence"/>
</dbReference>
<evidence type="ECO:0000313" key="1">
    <source>
        <dbReference type="EMBL" id="KAL0056490.1"/>
    </source>
</evidence>
<organism evidence="1 2">
    <name type="scientific">Marasmius tenuissimus</name>
    <dbReference type="NCBI Taxonomy" id="585030"/>
    <lineage>
        <taxon>Eukaryota</taxon>
        <taxon>Fungi</taxon>
        <taxon>Dikarya</taxon>
        <taxon>Basidiomycota</taxon>
        <taxon>Agaricomycotina</taxon>
        <taxon>Agaricomycetes</taxon>
        <taxon>Agaricomycetidae</taxon>
        <taxon>Agaricales</taxon>
        <taxon>Marasmiineae</taxon>
        <taxon>Marasmiaceae</taxon>
        <taxon>Marasmius</taxon>
    </lineage>
</organism>
<evidence type="ECO:0008006" key="3">
    <source>
        <dbReference type="Google" id="ProtNLM"/>
    </source>
</evidence>
<reference evidence="1 2" key="1">
    <citation type="submission" date="2024-05" db="EMBL/GenBank/DDBJ databases">
        <title>A draft genome resource for the thread blight pathogen Marasmius tenuissimus strain MS-2.</title>
        <authorList>
            <person name="Yulfo-Soto G.E."/>
            <person name="Baruah I.K."/>
            <person name="Amoako-Attah I."/>
            <person name="Bukari Y."/>
            <person name="Meinhardt L.W."/>
            <person name="Bailey B.A."/>
            <person name="Cohen S.P."/>
        </authorList>
    </citation>
    <scope>NUCLEOTIDE SEQUENCE [LARGE SCALE GENOMIC DNA]</scope>
    <source>
        <strain evidence="1 2">MS-2</strain>
    </source>
</reference>
<protein>
    <recommendedName>
        <fullName evidence="3">Reverse transcriptase RNase H-like domain-containing protein</fullName>
    </recommendedName>
</protein>
<proteinExistence type="predicted"/>
<feature type="non-terminal residue" evidence="1">
    <location>
        <position position="106"/>
    </location>
</feature>
<name>A0ABR2Z4R9_9AGAR</name>
<keyword evidence="2" id="KW-1185">Reference proteome</keyword>
<comment type="caution">
    <text evidence="1">The sequence shown here is derived from an EMBL/GenBank/DDBJ whole genome shotgun (WGS) entry which is preliminary data.</text>
</comment>
<accession>A0ABR2Z4R9</accession>